<accession>A0A1B6F8J7</accession>
<reference evidence="2" key="1">
    <citation type="submission" date="2015-11" db="EMBL/GenBank/DDBJ databases">
        <title>De novo transcriptome assembly of four potential Pierce s Disease insect vectors from Arizona vineyards.</title>
        <authorList>
            <person name="Tassone E.E."/>
        </authorList>
    </citation>
    <scope>NUCLEOTIDE SEQUENCE</scope>
</reference>
<organism evidence="2">
    <name type="scientific">Cuerna arida</name>
    <dbReference type="NCBI Taxonomy" id="1464854"/>
    <lineage>
        <taxon>Eukaryota</taxon>
        <taxon>Metazoa</taxon>
        <taxon>Ecdysozoa</taxon>
        <taxon>Arthropoda</taxon>
        <taxon>Hexapoda</taxon>
        <taxon>Insecta</taxon>
        <taxon>Pterygota</taxon>
        <taxon>Neoptera</taxon>
        <taxon>Paraneoptera</taxon>
        <taxon>Hemiptera</taxon>
        <taxon>Auchenorrhyncha</taxon>
        <taxon>Membracoidea</taxon>
        <taxon>Cicadellidae</taxon>
        <taxon>Cicadellinae</taxon>
        <taxon>Proconiini</taxon>
        <taxon>Cuerna</taxon>
    </lineage>
</organism>
<name>A0A1B6F8J7_9HEMI</name>
<sequence>EKEYMEKIVNLNESINSLQKRLACNGNSSEREKLLNEQITKLEDQLNKLHESAAIDKEALKTTQRELWKVNKMLSNLQIDKRILERELKGETEQVNELKS</sequence>
<evidence type="ECO:0000256" key="1">
    <source>
        <dbReference type="SAM" id="Coils"/>
    </source>
</evidence>
<feature type="coiled-coil region" evidence="1">
    <location>
        <begin position="1"/>
        <end position="94"/>
    </location>
</feature>
<feature type="non-terminal residue" evidence="2">
    <location>
        <position position="100"/>
    </location>
</feature>
<dbReference type="AlphaFoldDB" id="A0A1B6F8J7"/>
<keyword evidence="1" id="KW-0175">Coiled coil</keyword>
<dbReference type="EMBL" id="GECZ01023253">
    <property type="protein sequence ID" value="JAS46516.1"/>
    <property type="molecule type" value="Transcribed_RNA"/>
</dbReference>
<protein>
    <submittedName>
        <fullName evidence="2">Uncharacterized protein</fullName>
    </submittedName>
</protein>
<proteinExistence type="predicted"/>
<gene>
    <name evidence="2" type="ORF">g.44884</name>
</gene>
<evidence type="ECO:0000313" key="2">
    <source>
        <dbReference type="EMBL" id="JAS46516.1"/>
    </source>
</evidence>
<feature type="non-terminal residue" evidence="2">
    <location>
        <position position="1"/>
    </location>
</feature>